<dbReference type="EMBL" id="SISG01000001">
    <property type="protein sequence ID" value="TBN56920.1"/>
    <property type="molecule type" value="Genomic_DNA"/>
</dbReference>
<dbReference type="InterPro" id="IPR039425">
    <property type="entry name" value="RNA_pol_sigma-70-like"/>
</dbReference>
<proteinExistence type="inferred from homology"/>
<dbReference type="RefSeq" id="WP_130981030.1">
    <property type="nucleotide sequence ID" value="NZ_SISG01000001.1"/>
</dbReference>
<evidence type="ECO:0000256" key="2">
    <source>
        <dbReference type="ARBA" id="ARBA00023015"/>
    </source>
</evidence>
<dbReference type="PANTHER" id="PTHR43133:SF25">
    <property type="entry name" value="RNA POLYMERASE SIGMA FACTOR RFAY-RELATED"/>
    <property type="match status" value="1"/>
</dbReference>
<comment type="similarity">
    <text evidence="1">Belongs to the sigma-70 factor family. ECF subfamily.</text>
</comment>
<dbReference type="Pfam" id="PF08281">
    <property type="entry name" value="Sigma70_r4_2"/>
    <property type="match status" value="1"/>
</dbReference>
<dbReference type="GO" id="GO:0003677">
    <property type="term" value="F:DNA binding"/>
    <property type="evidence" value="ECO:0007669"/>
    <property type="project" value="InterPro"/>
</dbReference>
<keyword evidence="4" id="KW-0804">Transcription</keyword>
<evidence type="ECO:0000313" key="7">
    <source>
        <dbReference type="EMBL" id="TBN56920.1"/>
    </source>
</evidence>
<evidence type="ECO:0000259" key="6">
    <source>
        <dbReference type="Pfam" id="PF08281"/>
    </source>
</evidence>
<dbReference type="InterPro" id="IPR013325">
    <property type="entry name" value="RNA_pol_sigma_r2"/>
</dbReference>
<evidence type="ECO:0000256" key="3">
    <source>
        <dbReference type="ARBA" id="ARBA00023082"/>
    </source>
</evidence>
<evidence type="ECO:0000259" key="5">
    <source>
        <dbReference type="Pfam" id="PF04542"/>
    </source>
</evidence>
<dbReference type="GO" id="GO:0006352">
    <property type="term" value="P:DNA-templated transcription initiation"/>
    <property type="evidence" value="ECO:0007669"/>
    <property type="project" value="InterPro"/>
</dbReference>
<dbReference type="SUPFAM" id="SSF88659">
    <property type="entry name" value="Sigma3 and sigma4 domains of RNA polymerase sigma factors"/>
    <property type="match status" value="1"/>
</dbReference>
<dbReference type="InterPro" id="IPR013324">
    <property type="entry name" value="RNA_pol_sigma_r3/r4-like"/>
</dbReference>
<dbReference type="Proteomes" id="UP000294194">
    <property type="component" value="Unassembled WGS sequence"/>
</dbReference>
<keyword evidence="8" id="KW-1185">Reference proteome</keyword>
<evidence type="ECO:0000256" key="1">
    <source>
        <dbReference type="ARBA" id="ARBA00010641"/>
    </source>
</evidence>
<dbReference type="InterPro" id="IPR007627">
    <property type="entry name" value="RNA_pol_sigma70_r2"/>
</dbReference>
<keyword evidence="2" id="KW-0805">Transcription regulation</keyword>
<dbReference type="Gene3D" id="1.10.10.10">
    <property type="entry name" value="Winged helix-like DNA-binding domain superfamily/Winged helix DNA-binding domain"/>
    <property type="match status" value="1"/>
</dbReference>
<dbReference type="GO" id="GO:0016987">
    <property type="term" value="F:sigma factor activity"/>
    <property type="evidence" value="ECO:0007669"/>
    <property type="project" value="UniProtKB-KW"/>
</dbReference>
<dbReference type="InterPro" id="IPR036388">
    <property type="entry name" value="WH-like_DNA-bd_sf"/>
</dbReference>
<dbReference type="AlphaFoldDB" id="A0A4Q9GXC5"/>
<comment type="caution">
    <text evidence="7">The sequence shown here is derived from an EMBL/GenBank/DDBJ whole genome shotgun (WGS) entry which is preliminary data.</text>
</comment>
<dbReference type="InterPro" id="IPR013249">
    <property type="entry name" value="RNA_pol_sigma70_r4_t2"/>
</dbReference>
<feature type="domain" description="RNA polymerase sigma-70 region 2" evidence="5">
    <location>
        <begin position="21"/>
        <end position="84"/>
    </location>
</feature>
<dbReference type="NCBIfam" id="TIGR02937">
    <property type="entry name" value="sigma70-ECF"/>
    <property type="match status" value="1"/>
</dbReference>
<name>A0A4Q9GXC5_9MICO</name>
<dbReference type="SUPFAM" id="SSF88946">
    <property type="entry name" value="Sigma2 domain of RNA polymerase sigma factors"/>
    <property type="match status" value="1"/>
</dbReference>
<keyword evidence="3" id="KW-0731">Sigma factor</keyword>
<sequence>MSADTLVGERSFTVRVEPLMEPLLRYFVRRVVPRDDAYDCLSETLVVLWRRWAKCPADPDELRAWSFGVAKRVLANHLRGQNRRARLSAKALDNVDARGEESTIEIEEALTTLNHRDRELVRLIVWDGLGVAEAGSVLGLRPDAARARYSRARAKLREAIA</sequence>
<accession>A0A4Q9GXC5</accession>
<protein>
    <submittedName>
        <fullName evidence="7">Sigma-70 family RNA polymerase sigma factor</fullName>
    </submittedName>
</protein>
<dbReference type="InterPro" id="IPR014284">
    <property type="entry name" value="RNA_pol_sigma-70_dom"/>
</dbReference>
<feature type="domain" description="RNA polymerase sigma factor 70 region 4 type 2" evidence="6">
    <location>
        <begin position="105"/>
        <end position="156"/>
    </location>
</feature>
<organism evidence="7 8">
    <name type="scientific">Glaciihabitans arcticus</name>
    <dbReference type="NCBI Taxonomy" id="2668039"/>
    <lineage>
        <taxon>Bacteria</taxon>
        <taxon>Bacillati</taxon>
        <taxon>Actinomycetota</taxon>
        <taxon>Actinomycetes</taxon>
        <taxon>Micrococcales</taxon>
        <taxon>Microbacteriaceae</taxon>
        <taxon>Glaciihabitans</taxon>
    </lineage>
</organism>
<dbReference type="PANTHER" id="PTHR43133">
    <property type="entry name" value="RNA POLYMERASE ECF-TYPE SIGMA FACTO"/>
    <property type="match status" value="1"/>
</dbReference>
<evidence type="ECO:0000313" key="8">
    <source>
        <dbReference type="Proteomes" id="UP000294194"/>
    </source>
</evidence>
<reference evidence="8" key="1">
    <citation type="submission" date="2019-02" db="EMBL/GenBank/DDBJ databases">
        <title>Glaciihabitans arcticus sp. nov., a psychrotolerant bacterium isolated from polar soil.</title>
        <authorList>
            <person name="Dahal R.H."/>
        </authorList>
    </citation>
    <scope>NUCLEOTIDE SEQUENCE [LARGE SCALE GENOMIC DNA]</scope>
    <source>
        <strain evidence="8">RP-3-7</strain>
    </source>
</reference>
<dbReference type="Gene3D" id="1.10.1740.10">
    <property type="match status" value="1"/>
</dbReference>
<dbReference type="Pfam" id="PF04542">
    <property type="entry name" value="Sigma70_r2"/>
    <property type="match status" value="1"/>
</dbReference>
<gene>
    <name evidence="7" type="ORF">EYE40_05620</name>
</gene>
<evidence type="ECO:0000256" key="4">
    <source>
        <dbReference type="ARBA" id="ARBA00023163"/>
    </source>
</evidence>